<dbReference type="PANTHER" id="PTHR21315:SF2">
    <property type="entry name" value="APRATAXIN AND PNK-LIKE FACTOR"/>
    <property type="match status" value="1"/>
</dbReference>
<dbReference type="Ensembl" id="ENSCINT00000021999.2">
    <property type="protein sequence ID" value="ENSCINP00000021753.2"/>
    <property type="gene ID" value="ENSCING00000004339.3"/>
</dbReference>
<dbReference type="AlphaFoldDB" id="F6U857"/>
<feature type="compositionally biased region" description="Acidic residues" evidence="1">
    <location>
        <begin position="416"/>
        <end position="441"/>
    </location>
</feature>
<reference evidence="4" key="1">
    <citation type="journal article" date="2002" name="Science">
        <title>The draft genome of Ciona intestinalis: insights into chordate and vertebrate origins.</title>
        <authorList>
            <person name="Dehal P."/>
            <person name="Satou Y."/>
            <person name="Campbell R.K."/>
            <person name="Chapman J."/>
            <person name="Degnan B."/>
            <person name="De Tomaso A."/>
            <person name="Davidson B."/>
            <person name="Di Gregorio A."/>
            <person name="Gelpke M."/>
            <person name="Goodstein D.M."/>
            <person name="Harafuji N."/>
            <person name="Hastings K.E."/>
            <person name="Ho I."/>
            <person name="Hotta K."/>
            <person name="Huang W."/>
            <person name="Kawashima T."/>
            <person name="Lemaire P."/>
            <person name="Martinez D."/>
            <person name="Meinertzhagen I.A."/>
            <person name="Necula S."/>
            <person name="Nonaka M."/>
            <person name="Putnam N."/>
            <person name="Rash S."/>
            <person name="Saiga H."/>
            <person name="Satake M."/>
            <person name="Terry A."/>
            <person name="Yamada L."/>
            <person name="Wang H.G."/>
            <person name="Awazu S."/>
            <person name="Azumi K."/>
            <person name="Boore J."/>
            <person name="Branno M."/>
            <person name="Chin-Bow S."/>
            <person name="DeSantis R."/>
            <person name="Doyle S."/>
            <person name="Francino P."/>
            <person name="Keys D.N."/>
            <person name="Haga S."/>
            <person name="Hayashi H."/>
            <person name="Hino K."/>
            <person name="Imai K.S."/>
            <person name="Inaba K."/>
            <person name="Kano S."/>
            <person name="Kobayashi K."/>
            <person name="Kobayashi M."/>
            <person name="Lee B.I."/>
            <person name="Makabe K.W."/>
            <person name="Manohar C."/>
            <person name="Matassi G."/>
            <person name="Medina M."/>
            <person name="Mochizuki Y."/>
            <person name="Mount S."/>
            <person name="Morishita T."/>
            <person name="Miura S."/>
            <person name="Nakayama A."/>
            <person name="Nishizaka S."/>
            <person name="Nomoto H."/>
            <person name="Ohta F."/>
            <person name="Oishi K."/>
            <person name="Rigoutsos I."/>
            <person name="Sano M."/>
            <person name="Sasaki A."/>
            <person name="Sasakura Y."/>
            <person name="Shoguchi E."/>
            <person name="Shin-i T."/>
            <person name="Spagnuolo A."/>
            <person name="Stainier D."/>
            <person name="Suzuki M.M."/>
            <person name="Tassy O."/>
            <person name="Takatori N."/>
            <person name="Tokuoka M."/>
            <person name="Yagi K."/>
            <person name="Yoshizaki F."/>
            <person name="Wada S."/>
            <person name="Zhang C."/>
            <person name="Hyatt P.D."/>
            <person name="Larimer F."/>
            <person name="Detter C."/>
            <person name="Doggett N."/>
            <person name="Glavina T."/>
            <person name="Hawkins T."/>
            <person name="Richardson P."/>
            <person name="Lucas S."/>
            <person name="Kohara Y."/>
            <person name="Levine M."/>
            <person name="Satoh N."/>
            <person name="Rokhsar D.S."/>
        </authorList>
    </citation>
    <scope>NUCLEOTIDE SEQUENCE [LARGE SCALE GENOMIC DNA]</scope>
</reference>
<dbReference type="InterPro" id="IPR008984">
    <property type="entry name" value="SMAD_FHA_dom_sf"/>
</dbReference>
<dbReference type="OMA" id="SPNDEMT"/>
<keyword evidence="4" id="KW-1185">Reference proteome</keyword>
<organism evidence="3 4">
    <name type="scientific">Ciona intestinalis</name>
    <name type="common">Transparent sea squirt</name>
    <name type="synonym">Ascidia intestinalis</name>
    <dbReference type="NCBI Taxonomy" id="7719"/>
    <lineage>
        <taxon>Eukaryota</taxon>
        <taxon>Metazoa</taxon>
        <taxon>Chordata</taxon>
        <taxon>Tunicata</taxon>
        <taxon>Ascidiacea</taxon>
        <taxon>Phlebobranchia</taxon>
        <taxon>Cionidae</taxon>
        <taxon>Ciona</taxon>
    </lineage>
</organism>
<dbReference type="InParanoid" id="F6U857"/>
<dbReference type="GO" id="GO:0006302">
    <property type="term" value="P:double-strand break repair"/>
    <property type="evidence" value="ECO:0000318"/>
    <property type="project" value="GO_Central"/>
</dbReference>
<feature type="compositionally biased region" description="Basic and acidic residues" evidence="1">
    <location>
        <begin position="220"/>
        <end position="230"/>
    </location>
</feature>
<dbReference type="GO" id="GO:0003906">
    <property type="term" value="F:DNA-(apurinic or apyrimidinic site) endonuclease activity"/>
    <property type="evidence" value="ECO:0000318"/>
    <property type="project" value="GO_Central"/>
</dbReference>
<feature type="compositionally biased region" description="Basic residues" evidence="1">
    <location>
        <begin position="388"/>
        <end position="404"/>
    </location>
</feature>
<accession>F6U857</accession>
<dbReference type="SUPFAM" id="SSF49879">
    <property type="entry name" value="SMAD/FHA domain"/>
    <property type="match status" value="1"/>
</dbReference>
<feature type="compositionally biased region" description="Polar residues" evidence="1">
    <location>
        <begin position="172"/>
        <end position="203"/>
    </location>
</feature>
<dbReference type="GO" id="GO:0005634">
    <property type="term" value="C:nucleus"/>
    <property type="evidence" value="ECO:0000318"/>
    <property type="project" value="GO_Central"/>
</dbReference>
<sequence>TNCSIQRQDVDESGELRINEGNTTLGRGGFLKVDDKKVSRTHAVLELKENKLVISSTHANPCFVFLKASGKKLLLKKGGSVRLTTGDEFSLLQNKYKYKVSLQDDSNNSSNKDVASASEETKLCQINEGENSLHVKPKIFNKSQKLFPKTNNQPPNTEETPKVSKKRKLPSWMNNNNKVLKTDEQNSSGDLKTEQNLSQCNENVSDDDIFSEQEPTSHYNAKESVKHEKENELDDVESNSSDANDDESDLTPDRISEPDDTECRPVNQKSPIRQNSLINQILPIHRNSHVNQTSLANQNLPANQNSSVSQIPPVNQTSPANQNSLVNQTPSTSRREPCVFGRSCYRKNPNHFSELSHPGDSDYESPPGSDEDEDKPECEYGLDCYRRNPLHRKQFKHTKRKVPKRQTALKPHNGDSDDEYDDSFVDDSEEEIIDEDSDWDPSVDKKKKQKVESESDEELEDDIIMDSD</sequence>
<dbReference type="HOGENOM" id="CLU_043152_0_0_1"/>
<dbReference type="GO" id="GO:0035861">
    <property type="term" value="C:site of double-strand break"/>
    <property type="evidence" value="ECO:0000318"/>
    <property type="project" value="GO_Central"/>
</dbReference>
<proteinExistence type="predicted"/>
<dbReference type="Pfam" id="PF10283">
    <property type="entry name" value="zf-CCHH"/>
    <property type="match status" value="2"/>
</dbReference>
<feature type="compositionally biased region" description="Basic and acidic residues" evidence="1">
    <location>
        <begin position="251"/>
        <end position="263"/>
    </location>
</feature>
<dbReference type="EMBL" id="EAAA01001551">
    <property type="status" value="NOT_ANNOTATED_CDS"/>
    <property type="molecule type" value="Genomic_DNA"/>
</dbReference>
<feature type="domain" description="PBZ-type" evidence="2">
    <location>
        <begin position="375"/>
        <end position="399"/>
    </location>
</feature>
<dbReference type="GO" id="GO:0008408">
    <property type="term" value="F:3'-5' exonuclease activity"/>
    <property type="evidence" value="ECO:0007669"/>
    <property type="project" value="InterPro"/>
</dbReference>
<dbReference type="STRING" id="7719.ENSCINP00000021753"/>
<reference evidence="3" key="4">
    <citation type="submission" date="2025-09" db="UniProtKB">
        <authorList>
            <consortium name="Ensembl"/>
        </authorList>
    </citation>
    <scope>IDENTIFICATION</scope>
</reference>
<feature type="region of interest" description="Disordered" evidence="1">
    <location>
        <begin position="299"/>
        <end position="336"/>
    </location>
</feature>
<protein>
    <recommendedName>
        <fullName evidence="2">PBZ-type domain-containing protein</fullName>
    </recommendedName>
</protein>
<dbReference type="GeneTree" id="ENSGT00390000010591"/>
<name>F6U857_CIOIN</name>
<reference evidence="3" key="3">
    <citation type="submission" date="2025-08" db="UniProtKB">
        <authorList>
            <consortium name="Ensembl"/>
        </authorList>
    </citation>
    <scope>IDENTIFICATION</scope>
</reference>
<evidence type="ECO:0000313" key="4">
    <source>
        <dbReference type="Proteomes" id="UP000008144"/>
    </source>
</evidence>
<feature type="compositionally biased region" description="Acidic residues" evidence="1">
    <location>
        <begin position="454"/>
        <end position="468"/>
    </location>
</feature>
<evidence type="ECO:0000259" key="2">
    <source>
        <dbReference type="Pfam" id="PF10283"/>
    </source>
</evidence>
<reference evidence="3" key="2">
    <citation type="journal article" date="2008" name="Genome Biol.">
        <title>Improved genome assembly and evidence-based global gene model set for the chordate Ciona intestinalis: new insight into intron and operon populations.</title>
        <authorList>
            <person name="Satou Y."/>
            <person name="Mineta K."/>
            <person name="Ogasawara M."/>
            <person name="Sasakura Y."/>
            <person name="Shoguchi E."/>
            <person name="Ueno K."/>
            <person name="Yamada L."/>
            <person name="Matsumoto J."/>
            <person name="Wasserscheid J."/>
            <person name="Dewar K."/>
            <person name="Wiley G.B."/>
            <person name="Macmil S.L."/>
            <person name="Roe B.A."/>
            <person name="Zeller R.W."/>
            <person name="Hastings K.E."/>
            <person name="Lemaire P."/>
            <person name="Lindquist E."/>
            <person name="Endo T."/>
            <person name="Hotta K."/>
            <person name="Inaba K."/>
        </authorList>
    </citation>
    <scope>NUCLEOTIDE SEQUENCE [LARGE SCALE GENOMIC DNA]</scope>
    <source>
        <strain evidence="3">wild type</strain>
    </source>
</reference>
<dbReference type="InterPro" id="IPR039253">
    <property type="entry name" value="APLF"/>
</dbReference>
<feature type="compositionally biased region" description="Polar residues" evidence="1">
    <location>
        <begin position="144"/>
        <end position="158"/>
    </location>
</feature>
<feature type="domain" description="PBZ-type" evidence="2">
    <location>
        <begin position="335"/>
        <end position="360"/>
    </location>
</feature>
<feature type="region of interest" description="Disordered" evidence="1">
    <location>
        <begin position="349"/>
        <end position="468"/>
    </location>
</feature>
<feature type="compositionally biased region" description="Polar residues" evidence="1">
    <location>
        <begin position="299"/>
        <end position="332"/>
    </location>
</feature>
<dbReference type="PANTHER" id="PTHR21315">
    <property type="entry name" value="APRATAXIN AND PNK-LIKE FACTOR-RELATED"/>
    <property type="match status" value="1"/>
</dbReference>
<dbReference type="FunFam" id="2.60.200.20:FF:000061">
    <property type="entry name" value="Zgc:165656 protein"/>
    <property type="match status" value="1"/>
</dbReference>
<evidence type="ECO:0000313" key="3">
    <source>
        <dbReference type="Ensembl" id="ENSCINP00000021753.2"/>
    </source>
</evidence>
<feature type="region of interest" description="Disordered" evidence="1">
    <location>
        <begin position="144"/>
        <end position="274"/>
    </location>
</feature>
<dbReference type="Gene3D" id="2.60.200.20">
    <property type="match status" value="1"/>
</dbReference>
<evidence type="ECO:0000256" key="1">
    <source>
        <dbReference type="SAM" id="MobiDB-lite"/>
    </source>
</evidence>
<dbReference type="FunCoup" id="F6U857">
    <property type="interactions" value="1"/>
</dbReference>
<feature type="compositionally biased region" description="Acidic residues" evidence="1">
    <location>
        <begin position="231"/>
        <end position="250"/>
    </location>
</feature>
<dbReference type="Proteomes" id="UP000008144">
    <property type="component" value="Chromosome 2"/>
</dbReference>
<dbReference type="EMBL" id="EAAA01001552">
    <property type="status" value="NOT_ANNOTATED_CDS"/>
    <property type="molecule type" value="Genomic_DNA"/>
</dbReference>
<dbReference type="InterPro" id="IPR019406">
    <property type="entry name" value="APLF_PBZ"/>
</dbReference>